<dbReference type="InterPro" id="IPR028012">
    <property type="entry name" value="Rua1_C"/>
</dbReference>
<dbReference type="EMBL" id="LK023318">
    <property type="protein sequence ID" value="CDS06024.1"/>
    <property type="molecule type" value="Genomic_DNA"/>
</dbReference>
<dbReference type="PANTHER" id="PTHR28125:SF3">
    <property type="entry name" value="TRANSCRIPTION REGULATOR RUA1 C-TERMINAL DOMAIN-CONTAINING PROTEIN"/>
    <property type="match status" value="1"/>
</dbReference>
<evidence type="ECO:0000313" key="2">
    <source>
        <dbReference type="EMBL" id="CDS06024.1"/>
    </source>
</evidence>
<reference evidence="2" key="1">
    <citation type="journal article" date="2014" name="Genome Announc.">
        <title>De novo whole-genome sequence and genome annotation of Lichtheimia ramosa.</title>
        <authorList>
            <person name="Linde J."/>
            <person name="Schwartze V."/>
            <person name="Binder U."/>
            <person name="Lass-Florl C."/>
            <person name="Voigt K."/>
            <person name="Horn F."/>
        </authorList>
    </citation>
    <scope>NUCLEOTIDE SEQUENCE</scope>
    <source>
        <strain evidence="2">JMRC FSU:6197</strain>
    </source>
</reference>
<sequence length="268" mass="31590">MFNPSYTQVSHLEQQPFTTDYWLEYMYYNIPMTYNSINPEYQQQQTANQHPYQPSSAIVSIPTTTCFQASLSFSSQQSSLEHEFSLLYHPIQDPNNDSTMSHIPYCDQEGNNKAVSTLKKQQLTMWRQNPRYDDTHESSQDLYTPRWVRYTGHRKEGFCESCKPGKWLQLKNSAYWYHKQFFHGISSVTGARFRDPIERRVRKNMIEGLCHQCHQFIPMGRQGKMHPRHHQQPSVLWYRHAHKCHIDNRSRPTAAGKRALAKKAVMSL</sequence>
<dbReference type="PANTHER" id="PTHR28125">
    <property type="entry name" value="MEIOTIC EXPRESSION UP-REGULATED PROTEIN 26"/>
    <property type="match status" value="1"/>
</dbReference>
<evidence type="ECO:0000259" key="1">
    <source>
        <dbReference type="Pfam" id="PF14616"/>
    </source>
</evidence>
<dbReference type="AlphaFoldDB" id="A0A077WFT6"/>
<proteinExistence type="predicted"/>
<dbReference type="Pfam" id="PF14616">
    <property type="entry name" value="Rua1_C"/>
    <property type="match status" value="1"/>
</dbReference>
<feature type="domain" description="Transcription regulator Rua1 C-terminal" evidence="1">
    <location>
        <begin position="139"/>
        <end position="245"/>
    </location>
</feature>
<accession>A0A077WFT6</accession>
<protein>
    <recommendedName>
        <fullName evidence="1">Transcription regulator Rua1 C-terminal domain-containing protein</fullName>
    </recommendedName>
</protein>
<name>A0A077WFT6_9FUNG</name>
<dbReference type="OrthoDB" id="5595379at2759"/>
<organism evidence="2">
    <name type="scientific">Lichtheimia ramosa</name>
    <dbReference type="NCBI Taxonomy" id="688394"/>
    <lineage>
        <taxon>Eukaryota</taxon>
        <taxon>Fungi</taxon>
        <taxon>Fungi incertae sedis</taxon>
        <taxon>Mucoromycota</taxon>
        <taxon>Mucoromycotina</taxon>
        <taxon>Mucoromycetes</taxon>
        <taxon>Mucorales</taxon>
        <taxon>Lichtheimiaceae</taxon>
        <taxon>Lichtheimia</taxon>
    </lineage>
</organism>
<gene>
    <name evidence="2" type="ORF">LRAMOSA08552</name>
</gene>